<dbReference type="RefSeq" id="WP_091395754.1">
    <property type="nucleotide sequence ID" value="NZ_FNQY01000006.1"/>
</dbReference>
<dbReference type="Proteomes" id="UP000199041">
    <property type="component" value="Unassembled WGS sequence"/>
</dbReference>
<feature type="transmembrane region" description="Helical" evidence="1">
    <location>
        <begin position="128"/>
        <end position="148"/>
    </location>
</feature>
<feature type="transmembrane region" description="Helical" evidence="1">
    <location>
        <begin position="25"/>
        <end position="46"/>
    </location>
</feature>
<sequence>MDNQNLSENRVVYDFQSYHTPVTRAIYIGVFLGFVTAILNIAYWSIYVNVTALGMSSYIVNVQTISFGSILPLVTFGILWATFNHYLGKAGSLITIILFAVATLWLIFVVAGGDYGTNPTTQHQFKELVIPILAIIGIAGCIAYPICFKSKKVEDMML</sequence>
<gene>
    <name evidence="2" type="ORF">SAMN05192529_106138</name>
</gene>
<keyword evidence="1" id="KW-0472">Membrane</keyword>
<evidence type="ECO:0000256" key="1">
    <source>
        <dbReference type="SAM" id="Phobius"/>
    </source>
</evidence>
<dbReference type="STRING" id="551991.SAMN05192529_106138"/>
<keyword evidence="3" id="KW-1185">Reference proteome</keyword>
<protein>
    <submittedName>
        <fullName evidence="2">Uncharacterized protein</fullName>
    </submittedName>
</protein>
<keyword evidence="1" id="KW-1133">Transmembrane helix</keyword>
<reference evidence="2 3" key="1">
    <citation type="submission" date="2016-10" db="EMBL/GenBank/DDBJ databases">
        <authorList>
            <person name="de Groot N.N."/>
        </authorList>
    </citation>
    <scope>NUCLEOTIDE SEQUENCE [LARGE SCALE GENOMIC DNA]</scope>
    <source>
        <strain evidence="2 3">Vu-144</strain>
    </source>
</reference>
<accession>A0A1H3XX54</accession>
<feature type="transmembrane region" description="Helical" evidence="1">
    <location>
        <begin position="58"/>
        <end position="83"/>
    </location>
</feature>
<name>A0A1H3XX54_9BACT</name>
<feature type="transmembrane region" description="Helical" evidence="1">
    <location>
        <begin position="90"/>
        <end position="108"/>
    </location>
</feature>
<proteinExistence type="predicted"/>
<evidence type="ECO:0000313" key="3">
    <source>
        <dbReference type="Proteomes" id="UP000199041"/>
    </source>
</evidence>
<organism evidence="2 3">
    <name type="scientific">Arachidicoccus rhizosphaerae</name>
    <dbReference type="NCBI Taxonomy" id="551991"/>
    <lineage>
        <taxon>Bacteria</taxon>
        <taxon>Pseudomonadati</taxon>
        <taxon>Bacteroidota</taxon>
        <taxon>Chitinophagia</taxon>
        <taxon>Chitinophagales</taxon>
        <taxon>Chitinophagaceae</taxon>
        <taxon>Arachidicoccus</taxon>
    </lineage>
</organism>
<dbReference type="OrthoDB" id="668374at2"/>
<evidence type="ECO:0000313" key="2">
    <source>
        <dbReference type="EMBL" id="SEA03122.1"/>
    </source>
</evidence>
<keyword evidence="1" id="KW-0812">Transmembrane</keyword>
<dbReference type="EMBL" id="FNQY01000006">
    <property type="protein sequence ID" value="SEA03122.1"/>
    <property type="molecule type" value="Genomic_DNA"/>
</dbReference>
<dbReference type="AlphaFoldDB" id="A0A1H3XX54"/>